<accession>A0ABP1R054</accession>
<feature type="compositionally biased region" description="Pro residues" evidence="1">
    <location>
        <begin position="52"/>
        <end position="62"/>
    </location>
</feature>
<gene>
    <name evidence="2" type="ORF">ODALV1_LOCUS17296</name>
</gene>
<keyword evidence="3" id="KW-1185">Reference proteome</keyword>
<dbReference type="Proteomes" id="UP001642540">
    <property type="component" value="Unassembled WGS sequence"/>
</dbReference>
<dbReference type="PANTHER" id="PTHR33194:SF4">
    <property type="entry name" value="CCHC-TYPE DOMAIN-CONTAINING PROTEIN"/>
    <property type="match status" value="1"/>
</dbReference>
<sequence length="457" mass="52393">MSLDEDDTAEGGDAFNIINPFRPETQSTRMMQQSQILAADGRLFNRTEYIPPPSSTIRPLPPINTNTAQTSSNLNTRHLTRSTTQNRATSPIVDSDLDDTADTDAQPLIANRLASILQSSNFARPAKIVTKPQPFDSAAPGADPLAFMRLFEIAAKANNWNDAIKLQQFPTFLINKSLQWYFSLNDDRSRLGKFPWTWQELKQEFLDTGGSVETRKQFLGFKLQQQRQGKAESCSEFAIAMNNLCTSVNPNMKDEERVNHIMMNLQDDNRTAAYMQAPKTMEELTKVLARIDESKAFSRFHKDNLDDNVVFMNMPVQDRAIQARHPPPKPELDLTAIERRLNKLEVFCTNKRRYPDRRPIHQGYPNQQRYNTRQFYPRYQSQIAPRPQNFNNTYGQFRTPLYNPRANYQPNPYRQHPYPNRSGRPPLPISARVNYADTDVNNNASSSNTLNRNSGNL</sequence>
<dbReference type="PANTHER" id="PTHR33194">
    <property type="entry name" value="ZINC KNUCKLE DOMAINCONTAINING PROTEIN"/>
    <property type="match status" value="1"/>
</dbReference>
<organism evidence="2 3">
    <name type="scientific">Orchesella dallaii</name>
    <dbReference type="NCBI Taxonomy" id="48710"/>
    <lineage>
        <taxon>Eukaryota</taxon>
        <taxon>Metazoa</taxon>
        <taxon>Ecdysozoa</taxon>
        <taxon>Arthropoda</taxon>
        <taxon>Hexapoda</taxon>
        <taxon>Collembola</taxon>
        <taxon>Entomobryomorpha</taxon>
        <taxon>Entomobryoidea</taxon>
        <taxon>Orchesellidae</taxon>
        <taxon>Orchesellinae</taxon>
        <taxon>Orchesella</taxon>
    </lineage>
</organism>
<protein>
    <recommendedName>
        <fullName evidence="4">Retrotransposon gag domain-containing protein</fullName>
    </recommendedName>
</protein>
<dbReference type="EMBL" id="CAXLJM020000053">
    <property type="protein sequence ID" value="CAL8116469.1"/>
    <property type="molecule type" value="Genomic_DNA"/>
</dbReference>
<feature type="compositionally biased region" description="Polar residues" evidence="1">
    <location>
        <begin position="64"/>
        <end position="89"/>
    </location>
</feature>
<evidence type="ECO:0008006" key="4">
    <source>
        <dbReference type="Google" id="ProtNLM"/>
    </source>
</evidence>
<reference evidence="2 3" key="1">
    <citation type="submission" date="2024-08" db="EMBL/GenBank/DDBJ databases">
        <authorList>
            <person name="Cucini C."/>
            <person name="Frati F."/>
        </authorList>
    </citation>
    <scope>NUCLEOTIDE SEQUENCE [LARGE SCALE GENOMIC DNA]</scope>
</reference>
<comment type="caution">
    <text evidence="2">The sequence shown here is derived from an EMBL/GenBank/DDBJ whole genome shotgun (WGS) entry which is preliminary data.</text>
</comment>
<evidence type="ECO:0000313" key="3">
    <source>
        <dbReference type="Proteomes" id="UP001642540"/>
    </source>
</evidence>
<evidence type="ECO:0000256" key="1">
    <source>
        <dbReference type="SAM" id="MobiDB-lite"/>
    </source>
</evidence>
<proteinExistence type="predicted"/>
<feature type="region of interest" description="Disordered" evidence="1">
    <location>
        <begin position="52"/>
        <end position="99"/>
    </location>
</feature>
<name>A0ABP1R054_9HEXA</name>
<feature type="region of interest" description="Disordered" evidence="1">
    <location>
        <begin position="402"/>
        <end position="430"/>
    </location>
</feature>
<evidence type="ECO:0000313" key="2">
    <source>
        <dbReference type="EMBL" id="CAL8116469.1"/>
    </source>
</evidence>